<dbReference type="NCBIfam" id="TIGR00082">
    <property type="entry name" value="rbfA"/>
    <property type="match status" value="1"/>
</dbReference>
<dbReference type="GO" id="GO:0043024">
    <property type="term" value="F:ribosomal small subunit binding"/>
    <property type="evidence" value="ECO:0007669"/>
    <property type="project" value="TreeGrafter"/>
</dbReference>
<dbReference type="InterPro" id="IPR000238">
    <property type="entry name" value="RbfA"/>
</dbReference>
<dbReference type="InterPro" id="IPR015946">
    <property type="entry name" value="KH_dom-like_a/b"/>
</dbReference>
<keyword evidence="1" id="KW-0690">Ribosome biogenesis</keyword>
<evidence type="ECO:0000256" key="1">
    <source>
        <dbReference type="ARBA" id="ARBA00022517"/>
    </source>
</evidence>
<dbReference type="GO" id="GO:0005829">
    <property type="term" value="C:cytosol"/>
    <property type="evidence" value="ECO:0007669"/>
    <property type="project" value="TreeGrafter"/>
</dbReference>
<proteinExistence type="inferred from homology"/>
<dbReference type="PANTHER" id="PTHR33515">
    <property type="entry name" value="RIBOSOME-BINDING FACTOR A, CHLOROPLASTIC-RELATED"/>
    <property type="match status" value="1"/>
</dbReference>
<dbReference type="EMBL" id="JACPRF010000375">
    <property type="protein sequence ID" value="MBI2877641.1"/>
    <property type="molecule type" value="Genomic_DNA"/>
</dbReference>
<dbReference type="Pfam" id="PF02033">
    <property type="entry name" value="RBFA"/>
    <property type="match status" value="1"/>
</dbReference>
<dbReference type="InterPro" id="IPR020053">
    <property type="entry name" value="Ribosome-bd_factorA_CS"/>
</dbReference>
<dbReference type="AlphaFoldDB" id="A0A932CR66"/>
<name>A0A932CR66_UNCTE</name>
<dbReference type="InterPro" id="IPR023799">
    <property type="entry name" value="RbfA_dom_sf"/>
</dbReference>
<protein>
    <submittedName>
        <fullName evidence="2">30S ribosome-binding factor RbfA</fullName>
    </submittedName>
</protein>
<dbReference type="PROSITE" id="PS01319">
    <property type="entry name" value="RBFA"/>
    <property type="match status" value="1"/>
</dbReference>
<reference evidence="2" key="1">
    <citation type="submission" date="2020-07" db="EMBL/GenBank/DDBJ databases">
        <title>Huge and variable diversity of episymbiotic CPR bacteria and DPANN archaea in groundwater ecosystems.</title>
        <authorList>
            <person name="He C.Y."/>
            <person name="Keren R."/>
            <person name="Whittaker M."/>
            <person name="Farag I.F."/>
            <person name="Doudna J."/>
            <person name="Cate J.H.D."/>
            <person name="Banfield J.F."/>
        </authorList>
    </citation>
    <scope>NUCLEOTIDE SEQUENCE</scope>
    <source>
        <strain evidence="2">NC_groundwater_672_Ag_B-0.1um_62_36</strain>
    </source>
</reference>
<evidence type="ECO:0000313" key="3">
    <source>
        <dbReference type="Proteomes" id="UP000769766"/>
    </source>
</evidence>
<dbReference type="SUPFAM" id="SSF89919">
    <property type="entry name" value="Ribosome-binding factor A, RbfA"/>
    <property type="match status" value="1"/>
</dbReference>
<gene>
    <name evidence="2" type="primary">rbfA</name>
    <name evidence="2" type="ORF">HYY20_12245</name>
</gene>
<dbReference type="Gene3D" id="3.30.300.20">
    <property type="match status" value="1"/>
</dbReference>
<evidence type="ECO:0000313" key="2">
    <source>
        <dbReference type="EMBL" id="MBI2877641.1"/>
    </source>
</evidence>
<organism evidence="2 3">
    <name type="scientific">Tectimicrobiota bacterium</name>
    <dbReference type="NCBI Taxonomy" id="2528274"/>
    <lineage>
        <taxon>Bacteria</taxon>
        <taxon>Pseudomonadati</taxon>
        <taxon>Nitrospinota/Tectimicrobiota group</taxon>
        <taxon>Candidatus Tectimicrobiota</taxon>
    </lineage>
</organism>
<dbReference type="GO" id="GO:0006364">
    <property type="term" value="P:rRNA processing"/>
    <property type="evidence" value="ECO:0007669"/>
    <property type="project" value="InterPro"/>
</dbReference>
<dbReference type="Proteomes" id="UP000769766">
    <property type="component" value="Unassembled WGS sequence"/>
</dbReference>
<accession>A0A932CR66</accession>
<dbReference type="PANTHER" id="PTHR33515:SF1">
    <property type="entry name" value="RIBOSOME-BINDING FACTOR A, CHLOROPLASTIC-RELATED"/>
    <property type="match status" value="1"/>
</dbReference>
<sequence length="114" mass="13172">FKRTDRLNELVKKEICELILREIKDPRIGFVTLTRVVLSKDLRQAKVYVSIYGKEEEKKATYNGLRSAAGFIRGELGKRLNLRYTPEIDFILDPSIEYGSHISQLLDSLKQGEE</sequence>
<feature type="non-terminal residue" evidence="2">
    <location>
        <position position="1"/>
    </location>
</feature>
<comment type="caution">
    <text evidence="2">The sequence shown here is derived from an EMBL/GenBank/DDBJ whole genome shotgun (WGS) entry which is preliminary data.</text>
</comment>
<dbReference type="HAMAP" id="MF_00003">
    <property type="entry name" value="RbfA"/>
    <property type="match status" value="1"/>
</dbReference>